<keyword evidence="1" id="KW-1133">Transmembrane helix</keyword>
<gene>
    <name evidence="2" type="ORF">RFI_13914</name>
</gene>
<comment type="caution">
    <text evidence="2">The sequence shown here is derived from an EMBL/GenBank/DDBJ whole genome shotgun (WGS) entry which is preliminary data.</text>
</comment>
<dbReference type="EMBL" id="ASPP01010078">
    <property type="protein sequence ID" value="ETO23265.1"/>
    <property type="molecule type" value="Genomic_DNA"/>
</dbReference>
<evidence type="ECO:0000313" key="2">
    <source>
        <dbReference type="EMBL" id="ETO23265.1"/>
    </source>
</evidence>
<proteinExistence type="predicted"/>
<accession>X6NAE1</accession>
<dbReference type="Proteomes" id="UP000023152">
    <property type="component" value="Unassembled WGS sequence"/>
</dbReference>
<keyword evidence="1" id="KW-0812">Transmembrane</keyword>
<protein>
    <submittedName>
        <fullName evidence="2">Uncharacterized protein</fullName>
    </submittedName>
</protein>
<sequence>MLKINKETKKFKKIIVIAHLVILKPSNKICKGQKKSLKYMSDENYCKGQIQQQKLGRKEEEKKKALNITKCSPMVEFQSNDKLDVKSDQTLQIFGVVAMLFVFALFSFLLLEFEVRIHTFFN</sequence>
<name>X6NAE1_RETFI</name>
<reference evidence="2 3" key="1">
    <citation type="journal article" date="2013" name="Curr. Biol.">
        <title>The Genome of the Foraminiferan Reticulomyxa filosa.</title>
        <authorList>
            <person name="Glockner G."/>
            <person name="Hulsmann N."/>
            <person name="Schleicher M."/>
            <person name="Noegel A.A."/>
            <person name="Eichinger L."/>
            <person name="Gallinger C."/>
            <person name="Pawlowski J."/>
            <person name="Sierra R."/>
            <person name="Euteneuer U."/>
            <person name="Pillet L."/>
            <person name="Moustafa A."/>
            <person name="Platzer M."/>
            <person name="Groth M."/>
            <person name="Szafranski K."/>
            <person name="Schliwa M."/>
        </authorList>
    </citation>
    <scope>NUCLEOTIDE SEQUENCE [LARGE SCALE GENOMIC DNA]</scope>
</reference>
<keyword evidence="3" id="KW-1185">Reference proteome</keyword>
<feature type="transmembrane region" description="Helical" evidence="1">
    <location>
        <begin position="91"/>
        <end position="111"/>
    </location>
</feature>
<keyword evidence="1" id="KW-0472">Membrane</keyword>
<evidence type="ECO:0000313" key="3">
    <source>
        <dbReference type="Proteomes" id="UP000023152"/>
    </source>
</evidence>
<dbReference type="AlphaFoldDB" id="X6NAE1"/>
<evidence type="ECO:0000256" key="1">
    <source>
        <dbReference type="SAM" id="Phobius"/>
    </source>
</evidence>
<organism evidence="2 3">
    <name type="scientific">Reticulomyxa filosa</name>
    <dbReference type="NCBI Taxonomy" id="46433"/>
    <lineage>
        <taxon>Eukaryota</taxon>
        <taxon>Sar</taxon>
        <taxon>Rhizaria</taxon>
        <taxon>Retaria</taxon>
        <taxon>Foraminifera</taxon>
        <taxon>Monothalamids</taxon>
        <taxon>Reticulomyxidae</taxon>
        <taxon>Reticulomyxa</taxon>
    </lineage>
</organism>